<reference evidence="1 2" key="1">
    <citation type="submission" date="2019-03" db="EMBL/GenBank/DDBJ databases">
        <title>Diversity of the mouse oral microbiome.</title>
        <authorList>
            <person name="Joseph S."/>
            <person name="Aduse-Opoku J."/>
            <person name="Curtis M."/>
            <person name="Wade W."/>
            <person name="Hashim A."/>
        </authorList>
    </citation>
    <scope>NUCLEOTIDE SEQUENCE [LARGE SCALE GENOMIC DNA]</scope>
    <source>
        <strain evidence="1 2">P1012</strain>
    </source>
</reference>
<evidence type="ECO:0000313" key="2">
    <source>
        <dbReference type="Proteomes" id="UP000298358"/>
    </source>
</evidence>
<accession>A0A4Y9FYD0</accession>
<dbReference type="RefSeq" id="WP_135113043.1">
    <property type="nucleotide sequence ID" value="NZ_JADGLL010000004.1"/>
</dbReference>
<sequence length="65" mass="7162">MKNVLWFLLGIATGFAAAHFLNKDPRGAEVLADIDARIDEFVDRIGEAYRLEEARRTSADDAPAA</sequence>
<comment type="caution">
    <text evidence="1">The sequence shown here is derived from an EMBL/GenBank/DDBJ whole genome shotgun (WGS) entry which is preliminary data.</text>
</comment>
<dbReference type="EMBL" id="SPQB01000004">
    <property type="protein sequence ID" value="TFU33911.1"/>
    <property type="molecule type" value="Genomic_DNA"/>
</dbReference>
<dbReference type="Proteomes" id="UP000298358">
    <property type="component" value="Unassembled WGS sequence"/>
</dbReference>
<dbReference type="AlphaFoldDB" id="A0A4Y9FYD0"/>
<organism evidence="1 2">
    <name type="scientific">Microbacterium paludicola</name>
    <dbReference type="NCBI Taxonomy" id="300019"/>
    <lineage>
        <taxon>Bacteria</taxon>
        <taxon>Bacillati</taxon>
        <taxon>Actinomycetota</taxon>
        <taxon>Actinomycetes</taxon>
        <taxon>Micrococcales</taxon>
        <taxon>Microbacteriaceae</taxon>
        <taxon>Microbacterium</taxon>
    </lineage>
</organism>
<evidence type="ECO:0000313" key="1">
    <source>
        <dbReference type="EMBL" id="TFU33911.1"/>
    </source>
</evidence>
<gene>
    <name evidence="1" type="ORF">E4U02_02955</name>
</gene>
<name>A0A4Y9FYD0_9MICO</name>
<keyword evidence="2" id="KW-1185">Reference proteome</keyword>
<dbReference type="OrthoDB" id="5121327at2"/>
<protein>
    <submittedName>
        <fullName evidence="1">Uncharacterized protein</fullName>
    </submittedName>
</protein>
<proteinExistence type="predicted"/>